<dbReference type="VEuPathDB" id="TrichDB:TVAGG3_0741900"/>
<reference evidence="1" key="2">
    <citation type="journal article" date="2007" name="Science">
        <title>Draft genome sequence of the sexually transmitted pathogen Trichomonas vaginalis.</title>
        <authorList>
            <person name="Carlton J.M."/>
            <person name="Hirt R.P."/>
            <person name="Silva J.C."/>
            <person name="Delcher A.L."/>
            <person name="Schatz M."/>
            <person name="Zhao Q."/>
            <person name="Wortman J.R."/>
            <person name="Bidwell S.L."/>
            <person name="Alsmark U.C.M."/>
            <person name="Besteiro S."/>
            <person name="Sicheritz-Ponten T."/>
            <person name="Noel C.J."/>
            <person name="Dacks J.B."/>
            <person name="Foster P.G."/>
            <person name="Simillion C."/>
            <person name="Van de Peer Y."/>
            <person name="Miranda-Saavedra D."/>
            <person name="Barton G.J."/>
            <person name="Westrop G.D."/>
            <person name="Mueller S."/>
            <person name="Dessi D."/>
            <person name="Fiori P.L."/>
            <person name="Ren Q."/>
            <person name="Paulsen I."/>
            <person name="Zhang H."/>
            <person name="Bastida-Corcuera F.D."/>
            <person name="Simoes-Barbosa A."/>
            <person name="Brown M.T."/>
            <person name="Hayes R.D."/>
            <person name="Mukherjee M."/>
            <person name="Okumura C.Y."/>
            <person name="Schneider R."/>
            <person name="Smith A.J."/>
            <person name="Vanacova S."/>
            <person name="Villalvazo M."/>
            <person name="Haas B.J."/>
            <person name="Pertea M."/>
            <person name="Feldblyum T.V."/>
            <person name="Utterback T.R."/>
            <person name="Shu C.L."/>
            <person name="Osoegawa K."/>
            <person name="de Jong P.J."/>
            <person name="Hrdy I."/>
            <person name="Horvathova L."/>
            <person name="Zubacova Z."/>
            <person name="Dolezal P."/>
            <person name="Malik S.B."/>
            <person name="Logsdon J.M. Jr."/>
            <person name="Henze K."/>
            <person name="Gupta A."/>
            <person name="Wang C.C."/>
            <person name="Dunne R.L."/>
            <person name="Upcroft J.A."/>
            <person name="Upcroft P."/>
            <person name="White O."/>
            <person name="Salzberg S.L."/>
            <person name="Tang P."/>
            <person name="Chiu C.-H."/>
            <person name="Lee Y.-S."/>
            <person name="Embley T.M."/>
            <person name="Coombs G.H."/>
            <person name="Mottram J.C."/>
            <person name="Tachezy J."/>
            <person name="Fraser-Liggett C.M."/>
            <person name="Johnson P.J."/>
        </authorList>
    </citation>
    <scope>NUCLEOTIDE SEQUENCE [LARGE SCALE GENOMIC DNA]</scope>
    <source>
        <strain evidence="1">G3</strain>
    </source>
</reference>
<dbReference type="RefSeq" id="XP_001308544.1">
    <property type="nucleotide sequence ID" value="XM_001308543.1"/>
</dbReference>
<gene>
    <name evidence="1" type="ORF">TVAG_459630</name>
</gene>
<dbReference type="AlphaFoldDB" id="A2FHM3"/>
<keyword evidence="2" id="KW-1185">Reference proteome</keyword>
<sequence>MIPFQQLDSYFQSKDGFTHYMSPRGEELMKIIYGAPNDISVEEEPVQPPSPNTSIKRAAKYVLHEKAKKFVPQMDSAKTVDQVYAHIVTPMMEERNERAFQQSKEKSVPLTIEPYQQYWFTSESVQDVRKEIRNIQLKDKAPLIHMEEKFNDAIMNVICVMKHEKMIDCQKTQKKLRERMKYFVHEVRKCRVDLFNQMLTEKIITYEDLNNVQKKEFIAWKPPEKKENENAKIQMKTEEIRHEVDAKLIQQINASVEQFPPSYRFSYEQNQLMTKELLETLPQRLKTASETMRSELLGGRVAKTPSVLSTGAIATVSSNKTHKIRIMSSQLPTRKQKLPEETKRVSFKPQDIYQEYWNSSDPLAELRMGPQINPRKYFTEVTSSLVDPVAASEVTEAKLPEALTKIPDATETYVIESKVEEKEKEIPQFNTTEQKNNEEVREVDPGIKAVIIGVEKSGPKTHNDMNFLLNQTVEITNTKQGEKMFDRLNAIWTKLGFTMGQKLEMAAKYSQNVDESQKLSDAVTYWENAEDIISRYQNTYRSLKDFLKFEIVPPINARHPTLKTLSDELKMIEGTIITFANQMKEMYGDDLILNRRKIVDVIPYREEKLKYLIKSVVE</sequence>
<dbReference type="PANTHER" id="PTHR16078:SF1">
    <property type="entry name" value="COILED-COIL DOMAIN-CONTAINING PROTEIN 87"/>
    <property type="match status" value="1"/>
</dbReference>
<dbReference type="InterPro" id="IPR037383">
    <property type="entry name" value="CCDC87"/>
</dbReference>
<protein>
    <submittedName>
        <fullName evidence="1">Uncharacterized protein</fullName>
    </submittedName>
</protein>
<reference evidence="1" key="1">
    <citation type="submission" date="2006-10" db="EMBL/GenBank/DDBJ databases">
        <authorList>
            <person name="Amadeo P."/>
            <person name="Zhao Q."/>
            <person name="Wortman J."/>
            <person name="Fraser-Liggett C."/>
            <person name="Carlton J."/>
        </authorList>
    </citation>
    <scope>NUCLEOTIDE SEQUENCE</scope>
    <source>
        <strain evidence="1">G3</strain>
    </source>
</reference>
<proteinExistence type="predicted"/>
<dbReference type="Proteomes" id="UP000001542">
    <property type="component" value="Unassembled WGS sequence"/>
</dbReference>
<dbReference type="PANTHER" id="PTHR16078">
    <property type="entry name" value="COILED-COIL DOMAIN-CONTAINING PROTEIN 87"/>
    <property type="match status" value="1"/>
</dbReference>
<accession>A2FHM3</accession>
<organism evidence="1 2">
    <name type="scientific">Trichomonas vaginalis (strain ATCC PRA-98 / G3)</name>
    <dbReference type="NCBI Taxonomy" id="412133"/>
    <lineage>
        <taxon>Eukaryota</taxon>
        <taxon>Metamonada</taxon>
        <taxon>Parabasalia</taxon>
        <taxon>Trichomonadida</taxon>
        <taxon>Trichomonadidae</taxon>
        <taxon>Trichomonas</taxon>
    </lineage>
</organism>
<dbReference type="InParanoid" id="A2FHM3"/>
<evidence type="ECO:0000313" key="2">
    <source>
        <dbReference type="Proteomes" id="UP000001542"/>
    </source>
</evidence>
<name>A2FHM3_TRIV3</name>
<dbReference type="KEGG" id="tva:4753371"/>
<dbReference type="VEuPathDB" id="TrichDB:TVAG_459630"/>
<dbReference type="OrthoDB" id="10651005at2759"/>
<evidence type="ECO:0000313" key="1">
    <source>
        <dbReference type="EMBL" id="EAX95614.1"/>
    </source>
</evidence>
<dbReference type="EMBL" id="DS113797">
    <property type="protein sequence ID" value="EAX95614.1"/>
    <property type="molecule type" value="Genomic_DNA"/>
</dbReference>